<protein>
    <submittedName>
        <fullName evidence="1">Uncharacterized protein</fullName>
    </submittedName>
</protein>
<proteinExistence type="predicted"/>
<reference evidence="1 2" key="1">
    <citation type="journal article" date="2011" name="J. Bacteriol.">
        <title>Genome sequence of Chthoniobacter flavus Ellin428, an aerobic heterotrophic soil bacterium.</title>
        <authorList>
            <person name="Kant R."/>
            <person name="van Passel M.W."/>
            <person name="Palva A."/>
            <person name="Lucas S."/>
            <person name="Lapidus A."/>
            <person name="Glavina Del Rio T."/>
            <person name="Dalin E."/>
            <person name="Tice H."/>
            <person name="Bruce D."/>
            <person name="Goodwin L."/>
            <person name="Pitluck S."/>
            <person name="Larimer F.W."/>
            <person name="Land M.L."/>
            <person name="Hauser L."/>
            <person name="Sangwan P."/>
            <person name="de Vos W.M."/>
            <person name="Janssen P.H."/>
            <person name="Smidt H."/>
        </authorList>
    </citation>
    <scope>NUCLEOTIDE SEQUENCE [LARGE SCALE GENOMIC DNA]</scope>
    <source>
        <strain evidence="1 2">Ellin428</strain>
    </source>
</reference>
<dbReference type="STRING" id="497964.CfE428DRAFT_3944"/>
<evidence type="ECO:0000313" key="2">
    <source>
        <dbReference type="Proteomes" id="UP000005824"/>
    </source>
</evidence>
<dbReference type="InParanoid" id="B4D4V6"/>
<sequence length="71" mass="7861">MLQDIACSKFGPQKTSLGFPVKPVDVKTQSTVTDVWEYSNLIINLTVRGIKHDDGQLHYSVILSATLKDAQ</sequence>
<dbReference type="RefSeq" id="WP_006981269.1">
    <property type="nucleotide sequence ID" value="NZ_ABVL01000012.1"/>
</dbReference>
<comment type="caution">
    <text evidence="1">The sequence shown here is derived from an EMBL/GenBank/DDBJ whole genome shotgun (WGS) entry which is preliminary data.</text>
</comment>
<name>B4D4V6_9BACT</name>
<dbReference type="EMBL" id="ABVL01000012">
    <property type="protein sequence ID" value="EDY18559.1"/>
    <property type="molecule type" value="Genomic_DNA"/>
</dbReference>
<accession>B4D4V6</accession>
<dbReference type="AlphaFoldDB" id="B4D4V6"/>
<keyword evidence="2" id="KW-1185">Reference proteome</keyword>
<dbReference type="Proteomes" id="UP000005824">
    <property type="component" value="Unassembled WGS sequence"/>
</dbReference>
<gene>
    <name evidence="1" type="ORF">CfE428DRAFT_3944</name>
</gene>
<evidence type="ECO:0000313" key="1">
    <source>
        <dbReference type="EMBL" id="EDY18559.1"/>
    </source>
</evidence>
<organism evidence="1 2">
    <name type="scientific">Chthoniobacter flavus Ellin428</name>
    <dbReference type="NCBI Taxonomy" id="497964"/>
    <lineage>
        <taxon>Bacteria</taxon>
        <taxon>Pseudomonadati</taxon>
        <taxon>Verrucomicrobiota</taxon>
        <taxon>Spartobacteria</taxon>
        <taxon>Chthoniobacterales</taxon>
        <taxon>Chthoniobacteraceae</taxon>
        <taxon>Chthoniobacter</taxon>
    </lineage>
</organism>